<dbReference type="Proteomes" id="UP000298642">
    <property type="component" value="Chromosome"/>
</dbReference>
<organism evidence="1 2">
    <name type="scientific">Dysosmobacter welbionis</name>
    <dbReference type="NCBI Taxonomy" id="2093857"/>
    <lineage>
        <taxon>Bacteria</taxon>
        <taxon>Bacillati</taxon>
        <taxon>Bacillota</taxon>
        <taxon>Clostridia</taxon>
        <taxon>Eubacteriales</taxon>
        <taxon>Oscillospiraceae</taxon>
        <taxon>Dysosmobacter</taxon>
    </lineage>
</organism>
<evidence type="ECO:0000313" key="2">
    <source>
        <dbReference type="Proteomes" id="UP000298642"/>
    </source>
</evidence>
<name>A0A4D7AP73_9FIRM</name>
<dbReference type="GeneID" id="89523551"/>
<reference evidence="2" key="1">
    <citation type="submission" date="2018-12" db="EMBL/GenBank/DDBJ databases">
        <title>Dusodibacter welbiota gen. nov., sp. nov., isolated from human faeces and emended description of the Oscillibacter genus.</title>
        <authorList>
            <person name="Le Roy T."/>
            <person name="Van der Smissen P."/>
            <person name="Delzenne N."/>
            <person name="Muccioli G."/>
            <person name="Collet J.F."/>
            <person name="Cani P.D."/>
        </authorList>
    </citation>
    <scope>NUCLEOTIDE SEQUENCE [LARGE SCALE GENOMIC DNA]</scope>
    <source>
        <strain evidence="2">J115</strain>
    </source>
</reference>
<gene>
    <name evidence="1" type="ORF">EIO64_08930</name>
</gene>
<accession>A0A4D7AP73</accession>
<dbReference type="RefSeq" id="WP_025544138.1">
    <property type="nucleotide sequence ID" value="NZ_CP034413.3"/>
</dbReference>
<protein>
    <submittedName>
        <fullName evidence="1">Uncharacterized protein</fullName>
    </submittedName>
</protein>
<dbReference type="KEGG" id="obj:EIO64_08930"/>
<dbReference type="EMBL" id="CP034413">
    <property type="protein sequence ID" value="QCI59335.1"/>
    <property type="molecule type" value="Genomic_DNA"/>
</dbReference>
<evidence type="ECO:0000313" key="1">
    <source>
        <dbReference type="EMBL" id="QCI59335.1"/>
    </source>
</evidence>
<proteinExistence type="predicted"/>
<dbReference type="AlphaFoldDB" id="A0A4D7AP73"/>
<sequence>MSWHTFSRWTGHNYRFPDFRLDVYYGSHNALTGIGFDNYTFTEKLFGIKGTEALDQYGSLFNTNFMLTLPNGYKVGSVAGIDNLNQAEAWRNNQPNLLLHQRMVYTKPEDYAQEVIDLGGQMGIVEA</sequence>
<keyword evidence="2" id="KW-1185">Reference proteome</keyword>